<dbReference type="PANTHER" id="PTHR45992:SF11">
    <property type="entry name" value="ALPHA-TYPE PROTEIN KINASE DOMAIN-CONTAINING PROTEIN"/>
    <property type="match status" value="1"/>
</dbReference>
<dbReference type="InterPro" id="IPR051852">
    <property type="entry name" value="Alpha-type_PK"/>
</dbReference>
<dbReference type="GO" id="GO:0005524">
    <property type="term" value="F:ATP binding"/>
    <property type="evidence" value="ECO:0007669"/>
    <property type="project" value="UniProtKB-KW"/>
</dbReference>
<dbReference type="Gene3D" id="3.20.200.10">
    <property type="entry name" value="MHCK/EF2 kinase"/>
    <property type="match status" value="1"/>
</dbReference>
<evidence type="ECO:0000256" key="4">
    <source>
        <dbReference type="ARBA" id="ARBA00022777"/>
    </source>
</evidence>
<dbReference type="SUPFAM" id="SSF56112">
    <property type="entry name" value="Protein kinase-like (PK-like)"/>
    <property type="match status" value="1"/>
</dbReference>
<dbReference type="PANTHER" id="PTHR45992">
    <property type="entry name" value="EUKARYOTIC ELONGATION FACTOR 2 KINASE-RELATED"/>
    <property type="match status" value="1"/>
</dbReference>
<feature type="compositionally biased region" description="Low complexity" evidence="6">
    <location>
        <begin position="264"/>
        <end position="284"/>
    </location>
</feature>
<feature type="region of interest" description="Disordered" evidence="6">
    <location>
        <begin position="108"/>
        <end position="137"/>
    </location>
</feature>
<feature type="domain" description="Alpha-type protein kinase" evidence="7">
    <location>
        <begin position="1"/>
        <end position="76"/>
    </location>
</feature>
<dbReference type="InterPro" id="IPR004166">
    <property type="entry name" value="a-kinase_dom"/>
</dbReference>
<dbReference type="Pfam" id="PF02816">
    <property type="entry name" value="Alpha_kinase"/>
    <property type="match status" value="1"/>
</dbReference>
<keyword evidence="5" id="KW-0067">ATP-binding</keyword>
<evidence type="ECO:0000256" key="2">
    <source>
        <dbReference type="ARBA" id="ARBA00022679"/>
    </source>
</evidence>
<name>A0A0B6ZUM6_9EUPU</name>
<dbReference type="PROSITE" id="PS51158">
    <property type="entry name" value="ALPHA_KINASE"/>
    <property type="match status" value="1"/>
</dbReference>
<accession>A0A0B6ZUM6</accession>
<keyword evidence="2" id="KW-0808">Transferase</keyword>
<feature type="non-terminal residue" evidence="8">
    <location>
        <position position="1"/>
    </location>
</feature>
<dbReference type="InterPro" id="IPR011009">
    <property type="entry name" value="Kinase-like_dom_sf"/>
</dbReference>
<proteinExistence type="predicted"/>
<dbReference type="EMBL" id="HACG01024671">
    <property type="protein sequence ID" value="CEK71536.1"/>
    <property type="molecule type" value="Transcribed_RNA"/>
</dbReference>
<evidence type="ECO:0000259" key="7">
    <source>
        <dbReference type="PROSITE" id="PS51158"/>
    </source>
</evidence>
<dbReference type="GO" id="GO:0004674">
    <property type="term" value="F:protein serine/threonine kinase activity"/>
    <property type="evidence" value="ECO:0007669"/>
    <property type="project" value="UniProtKB-KW"/>
</dbReference>
<protein>
    <recommendedName>
        <fullName evidence="7">Alpha-type protein kinase domain-containing protein</fullName>
    </recommendedName>
</protein>
<evidence type="ECO:0000256" key="1">
    <source>
        <dbReference type="ARBA" id="ARBA00022527"/>
    </source>
</evidence>
<organism evidence="8">
    <name type="scientific">Arion vulgaris</name>
    <dbReference type="NCBI Taxonomy" id="1028688"/>
    <lineage>
        <taxon>Eukaryota</taxon>
        <taxon>Metazoa</taxon>
        <taxon>Spiralia</taxon>
        <taxon>Lophotrochozoa</taxon>
        <taxon>Mollusca</taxon>
        <taxon>Gastropoda</taxon>
        <taxon>Heterobranchia</taxon>
        <taxon>Euthyneura</taxon>
        <taxon>Panpulmonata</taxon>
        <taxon>Eupulmonata</taxon>
        <taxon>Stylommatophora</taxon>
        <taxon>Helicina</taxon>
        <taxon>Arionoidea</taxon>
        <taxon>Arionidae</taxon>
        <taxon>Arion</taxon>
    </lineage>
</organism>
<keyword evidence="3" id="KW-0547">Nucleotide-binding</keyword>
<reference evidence="8" key="1">
    <citation type="submission" date="2014-12" db="EMBL/GenBank/DDBJ databases">
        <title>Insight into the proteome of Arion vulgaris.</title>
        <authorList>
            <person name="Aradska J."/>
            <person name="Bulat T."/>
            <person name="Smidak R."/>
            <person name="Sarate P."/>
            <person name="Gangsoo J."/>
            <person name="Sialana F."/>
            <person name="Bilban M."/>
            <person name="Lubec G."/>
        </authorList>
    </citation>
    <scope>NUCLEOTIDE SEQUENCE</scope>
    <source>
        <tissue evidence="8">Skin</tissue>
    </source>
</reference>
<keyword evidence="1" id="KW-0723">Serine/threonine-protein kinase</keyword>
<feature type="compositionally biased region" description="Polar residues" evidence="6">
    <location>
        <begin position="108"/>
        <end position="130"/>
    </location>
</feature>
<feature type="region of interest" description="Disordered" evidence="6">
    <location>
        <begin position="253"/>
        <end position="295"/>
    </location>
</feature>
<keyword evidence="4" id="KW-0418">Kinase</keyword>
<evidence type="ECO:0000256" key="6">
    <source>
        <dbReference type="SAM" id="MobiDB-lite"/>
    </source>
</evidence>
<evidence type="ECO:0000256" key="5">
    <source>
        <dbReference type="ARBA" id="ARBA00022840"/>
    </source>
</evidence>
<gene>
    <name evidence="8" type="primary">ORF78804</name>
</gene>
<sequence>QTFAHFTYKETNCELVVCDFQGVLENGTYILTDSIIHSKFYNHGPFDEGGYGITEFFKRHKCSNHCKDWEKPLPSTPPSRCDDSIGSSKQVRFDLASFENVVFPSERSNVANESAHKTTTQRHSSEQDAQMQGRAEDEGCFKAQNGGKLQKHVRRSRSSSQIVVSTDILYDEFPTRTRALSDGEQRFARFAKTIDTNSSSDQERIGNTCALQRQSCLKSSFRNKKTVITANEFPLSPKIGSFKNKEKLLQCKEHSVHTQNSSKQQQNENVSINISQSSNVSAVNTDNISEETTKT</sequence>
<dbReference type="AlphaFoldDB" id="A0A0B6ZUM6"/>
<evidence type="ECO:0000256" key="3">
    <source>
        <dbReference type="ARBA" id="ARBA00022741"/>
    </source>
</evidence>
<evidence type="ECO:0000313" key="8">
    <source>
        <dbReference type="EMBL" id="CEK71536.1"/>
    </source>
</evidence>